<comment type="subcellular location">
    <subcellularLocation>
        <location evidence="1">Secreted</location>
    </subcellularLocation>
</comment>
<dbReference type="InterPro" id="IPR036249">
    <property type="entry name" value="Thioredoxin-like_sf"/>
</dbReference>
<evidence type="ECO:0000313" key="7">
    <source>
        <dbReference type="EMBL" id="CAG6680518.1"/>
    </source>
</evidence>
<name>A0A8D8X1J8_9HEMI</name>
<dbReference type="SUPFAM" id="SSF52833">
    <property type="entry name" value="Thioredoxin-like"/>
    <property type="match status" value="1"/>
</dbReference>
<dbReference type="Gene3D" id="3.40.30.10">
    <property type="entry name" value="Glutaredoxin"/>
    <property type="match status" value="1"/>
</dbReference>
<evidence type="ECO:0000256" key="4">
    <source>
        <dbReference type="ARBA" id="ARBA00022729"/>
    </source>
</evidence>
<dbReference type="GO" id="GO:0005576">
    <property type="term" value="C:extracellular region"/>
    <property type="evidence" value="ECO:0007669"/>
    <property type="project" value="UniProtKB-SubCell"/>
</dbReference>
<keyword evidence="5" id="KW-0325">Glycoprotein</keyword>
<protein>
    <submittedName>
        <fullName evidence="7">Gamma-interferon-inducible lysosomal thiol reductase</fullName>
    </submittedName>
</protein>
<evidence type="ECO:0000256" key="3">
    <source>
        <dbReference type="ARBA" id="ARBA00022525"/>
    </source>
</evidence>
<dbReference type="EMBL" id="HBUF01110781">
    <property type="protein sequence ID" value="CAG6640142.1"/>
    <property type="molecule type" value="Transcribed_RNA"/>
</dbReference>
<evidence type="ECO:0000256" key="6">
    <source>
        <dbReference type="SAM" id="SignalP"/>
    </source>
</evidence>
<proteinExistence type="inferred from homology"/>
<evidence type="ECO:0000256" key="1">
    <source>
        <dbReference type="ARBA" id="ARBA00004613"/>
    </source>
</evidence>
<dbReference type="PANTHER" id="PTHR13234:SF8">
    <property type="entry name" value="GAMMA-INTERFERON-INDUCIBLE LYSOSOMAL THIOL REDUCTASE"/>
    <property type="match status" value="1"/>
</dbReference>
<organism evidence="7">
    <name type="scientific">Cacopsylla melanoneura</name>
    <dbReference type="NCBI Taxonomy" id="428564"/>
    <lineage>
        <taxon>Eukaryota</taxon>
        <taxon>Metazoa</taxon>
        <taxon>Ecdysozoa</taxon>
        <taxon>Arthropoda</taxon>
        <taxon>Hexapoda</taxon>
        <taxon>Insecta</taxon>
        <taxon>Pterygota</taxon>
        <taxon>Neoptera</taxon>
        <taxon>Paraneoptera</taxon>
        <taxon>Hemiptera</taxon>
        <taxon>Sternorrhyncha</taxon>
        <taxon>Psylloidea</taxon>
        <taxon>Psyllidae</taxon>
        <taxon>Psyllinae</taxon>
        <taxon>Cacopsylla</taxon>
    </lineage>
</organism>
<evidence type="ECO:0000256" key="2">
    <source>
        <dbReference type="ARBA" id="ARBA00005679"/>
    </source>
</evidence>
<dbReference type="InterPro" id="IPR004911">
    <property type="entry name" value="Interferon-induced_GILT"/>
</dbReference>
<feature type="chain" id="PRO_5036428853" evidence="6">
    <location>
        <begin position="20"/>
        <end position="246"/>
    </location>
</feature>
<dbReference type="Pfam" id="PF03227">
    <property type="entry name" value="GILT"/>
    <property type="match status" value="1"/>
</dbReference>
<keyword evidence="3" id="KW-0964">Secreted</keyword>
<sequence>MKTIFCLLLAVVSFHCLSATEEAEGQTDYGANKKIIKAKVALYMESLCPGCHEFIIQQLYPVFMKYPRYIQLDLLPYGNAKHRKNENGNWEFTCQHGEPECYGNLYLACATHLLQKERPKHLIRYYNCLADASSFSIKDDVKKCAPKAGINFGKLQRCVNSQGPEILAKFGDRTHALQGRKYVPTVVIDDKFDISQQDDIQSDLLGYLCTQFKGRKPDECDDSKIEQGPGDKSSAVLEMEKQRCYS</sequence>
<feature type="signal peptide" evidence="6">
    <location>
        <begin position="1"/>
        <end position="19"/>
    </location>
</feature>
<dbReference type="AlphaFoldDB" id="A0A8D8X1J8"/>
<dbReference type="GO" id="GO:0016671">
    <property type="term" value="F:oxidoreductase activity, acting on a sulfur group of donors, disulfide as acceptor"/>
    <property type="evidence" value="ECO:0007669"/>
    <property type="project" value="InterPro"/>
</dbReference>
<accession>A0A8D8X1J8</accession>
<comment type="similarity">
    <text evidence="2">Belongs to the GILT family.</text>
</comment>
<dbReference type="PANTHER" id="PTHR13234">
    <property type="entry name" value="GAMMA-INTERFERON INDUCIBLE LYSOSOMAL THIOL REDUCTASE GILT"/>
    <property type="match status" value="1"/>
</dbReference>
<dbReference type="EMBL" id="HBUF01252486">
    <property type="protein sequence ID" value="CAG6680518.1"/>
    <property type="molecule type" value="Transcribed_RNA"/>
</dbReference>
<reference evidence="7" key="1">
    <citation type="submission" date="2021-05" db="EMBL/GenBank/DDBJ databases">
        <authorList>
            <person name="Alioto T."/>
            <person name="Alioto T."/>
            <person name="Gomez Garrido J."/>
        </authorList>
    </citation>
    <scope>NUCLEOTIDE SEQUENCE</scope>
</reference>
<evidence type="ECO:0000256" key="5">
    <source>
        <dbReference type="ARBA" id="ARBA00023180"/>
    </source>
</evidence>
<keyword evidence="4 6" id="KW-0732">Signal</keyword>